<dbReference type="Pfam" id="PF00580">
    <property type="entry name" value="UvrD-helicase"/>
    <property type="match status" value="2"/>
</dbReference>
<gene>
    <name evidence="12" type="ORF">E2F46_01465</name>
</gene>
<dbReference type="PANTHER" id="PTHR11070:SF63">
    <property type="entry name" value="DNA HELICASE IV"/>
    <property type="match status" value="1"/>
</dbReference>
<evidence type="ECO:0000256" key="2">
    <source>
        <dbReference type="ARBA" id="ARBA00022801"/>
    </source>
</evidence>
<name>A0A4R5U4D1_9GAMM</name>
<evidence type="ECO:0000256" key="6">
    <source>
        <dbReference type="ARBA" id="ARBA00034617"/>
    </source>
</evidence>
<feature type="domain" description="UvrD-like helicase ATP-binding" evidence="11">
    <location>
        <begin position="312"/>
        <end position="774"/>
    </location>
</feature>
<dbReference type="GO" id="GO:0016887">
    <property type="term" value="F:ATP hydrolysis activity"/>
    <property type="evidence" value="ECO:0007669"/>
    <property type="project" value="RHEA"/>
</dbReference>
<feature type="binding site" evidence="9">
    <location>
        <begin position="333"/>
        <end position="340"/>
    </location>
    <ligand>
        <name>ATP</name>
        <dbReference type="ChEBI" id="CHEBI:30616"/>
    </ligand>
</feature>
<dbReference type="Pfam" id="PF13361">
    <property type="entry name" value="UvrD_C"/>
    <property type="match status" value="1"/>
</dbReference>
<dbReference type="PANTHER" id="PTHR11070">
    <property type="entry name" value="UVRD / RECB / PCRA DNA HELICASE FAMILY MEMBER"/>
    <property type="match status" value="1"/>
</dbReference>
<dbReference type="OrthoDB" id="5298826at2"/>
<dbReference type="AlphaFoldDB" id="A0A4R5U4D1"/>
<dbReference type="SUPFAM" id="SSF52540">
    <property type="entry name" value="P-loop containing nucleoside triphosphate hydrolases"/>
    <property type="match status" value="1"/>
</dbReference>
<evidence type="ECO:0000256" key="8">
    <source>
        <dbReference type="ARBA" id="ARBA00048988"/>
    </source>
</evidence>
<keyword evidence="2 9" id="KW-0378">Hydrolase</keyword>
<dbReference type="GO" id="GO:0043138">
    <property type="term" value="F:3'-5' DNA helicase activity"/>
    <property type="evidence" value="ECO:0007669"/>
    <property type="project" value="UniProtKB-EC"/>
</dbReference>
<comment type="catalytic activity">
    <reaction evidence="6">
        <text>Couples ATP hydrolysis with the unwinding of duplex DNA by translocating in the 3'-5' direction.</text>
        <dbReference type="EC" id="5.6.2.4"/>
    </reaction>
</comment>
<keyword evidence="1 9" id="KW-0547">Nucleotide-binding</keyword>
<evidence type="ECO:0000256" key="9">
    <source>
        <dbReference type="PROSITE-ProRule" id="PRU00560"/>
    </source>
</evidence>
<dbReference type="InterPro" id="IPR014016">
    <property type="entry name" value="UvrD-like_ATP-bd"/>
</dbReference>
<dbReference type="GO" id="GO:0005524">
    <property type="term" value="F:ATP binding"/>
    <property type="evidence" value="ECO:0007669"/>
    <property type="project" value="UniProtKB-UniRule"/>
</dbReference>
<protein>
    <recommendedName>
        <fullName evidence="7">DNA 3'-5' helicase</fullName>
        <ecNumber evidence="7">5.6.2.4</ecNumber>
    </recommendedName>
</protein>
<dbReference type="InterPro" id="IPR000212">
    <property type="entry name" value="DNA_helicase_UvrD/REP"/>
</dbReference>
<accession>A0A4R5U4D1</accession>
<evidence type="ECO:0000259" key="11">
    <source>
        <dbReference type="PROSITE" id="PS51198"/>
    </source>
</evidence>
<feature type="region of interest" description="Disordered" evidence="10">
    <location>
        <begin position="1"/>
        <end position="36"/>
    </location>
</feature>
<organism evidence="12 13">
    <name type="scientific">Luteimonas aestuarii</name>
    <dbReference type="NCBI Taxonomy" id="453837"/>
    <lineage>
        <taxon>Bacteria</taxon>
        <taxon>Pseudomonadati</taxon>
        <taxon>Pseudomonadota</taxon>
        <taxon>Gammaproteobacteria</taxon>
        <taxon>Lysobacterales</taxon>
        <taxon>Lysobacteraceae</taxon>
        <taxon>Luteimonas</taxon>
    </lineage>
</organism>
<keyword evidence="5" id="KW-0413">Isomerase</keyword>
<dbReference type="InterPro" id="IPR027417">
    <property type="entry name" value="P-loop_NTPase"/>
</dbReference>
<dbReference type="EC" id="5.6.2.4" evidence="7"/>
<dbReference type="Gene3D" id="3.40.91.30">
    <property type="match status" value="1"/>
</dbReference>
<dbReference type="EMBL" id="SMTF01000001">
    <property type="protein sequence ID" value="TDK28577.1"/>
    <property type="molecule type" value="Genomic_DNA"/>
</dbReference>
<keyword evidence="13" id="KW-1185">Reference proteome</keyword>
<evidence type="ECO:0000256" key="5">
    <source>
        <dbReference type="ARBA" id="ARBA00023235"/>
    </source>
</evidence>
<evidence type="ECO:0000256" key="4">
    <source>
        <dbReference type="ARBA" id="ARBA00022840"/>
    </source>
</evidence>
<evidence type="ECO:0000313" key="13">
    <source>
        <dbReference type="Proteomes" id="UP000294796"/>
    </source>
</evidence>
<evidence type="ECO:0000256" key="7">
    <source>
        <dbReference type="ARBA" id="ARBA00034808"/>
    </source>
</evidence>
<dbReference type="GO" id="GO:0003677">
    <property type="term" value="F:DNA binding"/>
    <property type="evidence" value="ECO:0007669"/>
    <property type="project" value="InterPro"/>
</dbReference>
<comment type="caution">
    <text evidence="12">The sequence shown here is derived from an EMBL/GenBank/DDBJ whole genome shotgun (WGS) entry which is preliminary data.</text>
</comment>
<keyword evidence="4 9" id="KW-0067">ATP-binding</keyword>
<keyword evidence="3 9" id="KW-0347">Helicase</keyword>
<dbReference type="Gene3D" id="3.30.65.10">
    <property type="entry name" value="Bacterial Topoisomerase I, domain 1"/>
    <property type="match status" value="1"/>
</dbReference>
<dbReference type="GO" id="GO:0005829">
    <property type="term" value="C:cytosol"/>
    <property type="evidence" value="ECO:0007669"/>
    <property type="project" value="TreeGrafter"/>
</dbReference>
<dbReference type="PROSITE" id="PS51198">
    <property type="entry name" value="UVRD_HELICASE_ATP_BIND"/>
    <property type="match status" value="1"/>
</dbReference>
<evidence type="ECO:0000256" key="3">
    <source>
        <dbReference type="ARBA" id="ARBA00022806"/>
    </source>
</evidence>
<evidence type="ECO:0000256" key="1">
    <source>
        <dbReference type="ARBA" id="ARBA00022741"/>
    </source>
</evidence>
<evidence type="ECO:0000313" key="12">
    <source>
        <dbReference type="EMBL" id="TDK28577.1"/>
    </source>
</evidence>
<dbReference type="Gene3D" id="3.40.50.300">
    <property type="entry name" value="P-loop containing nucleotide triphosphate hydrolases"/>
    <property type="match status" value="3"/>
</dbReference>
<comment type="catalytic activity">
    <reaction evidence="8">
        <text>ATP + H2O = ADP + phosphate + H(+)</text>
        <dbReference type="Rhea" id="RHEA:13065"/>
        <dbReference type="ChEBI" id="CHEBI:15377"/>
        <dbReference type="ChEBI" id="CHEBI:15378"/>
        <dbReference type="ChEBI" id="CHEBI:30616"/>
        <dbReference type="ChEBI" id="CHEBI:43474"/>
        <dbReference type="ChEBI" id="CHEBI:456216"/>
        <dbReference type="EC" id="5.6.2.4"/>
    </reaction>
</comment>
<sequence>MGPTPCPTMGGSGRETDGAPIGGGSTRKEGGGMPTWKPSRLRSWLFSGSGWIFNSDGDAFELSLDRGRRVVKGPLILIHSLECKPRHNFSTTVECHFHIIGTGWVVGEGLGEDKAEELQQFVREEVTGSLAHYGSRAIKILDPWQRQVDQRLEAVNEVDPALLEQLKATIPSPAAIGLPTWGALLDHPALAKERKKKNSFYPTLDQTPEAYLEGVDERRRRAVFTKSLAAWAQRQTAWVGEQGWIGRRRRRARLADDAPPVLQGVQWIDATPPSYHPTAEAWLVRLVDAHNAAFEARQMEAKRSFFERVESNPLTEEQAEAVVCMDDELLVVAAAGSGKSSTIVAKAGYALEEGLCAPEDILLLAFNADAAEELRQRIAKRLGHLDGADRIAAKTFHAFGLEVIGAATGKMPTPAPWLSNGKDEAFIGHLVDELCAENPTFAAQWDLFRLLYFKDVGRWDAREEPEDYDPESQRKRGFRTLRGEIVKSKSERLIADWLFLHGVNYRYEEPYPHDTRTATKRQYRPDFYYPDIDVFHEHFALNAKGEAPPAFKDYLEGVHWKRQLHREQGTRLFETTAHGLRTGAALAALKDLFQSRGIDLVFDPDRVPPDNDPVSPQAIAKVMRVFQQHMKGSRQSVEQARERIDTLPGAFVPRMELFLDLYEAVAQRWEDRLAADGLVDFDDMLNQSADHIIAGRFPCSVKMVLADEFQDTSRARMRLLQAIVDASGAQFTAVGDDWQSIYRFAGADLAIMSGFQQAHPHAAVRHLSQTFRCPQSLCDLTSEFVSKNPMQLVKKVFTSNSLKGPRVSVVALPTIEDIPGRLKANIQSLYEKLPESTNGKPLRSMLILGRYRNDRPRELEAWRQRFGDKIDLKFLTVHRAKGLEADFVALLNVVQDTLGFPSQVQDDPILQLAMPEPETFEFGEERRLFYVALTRAKRSVVVYTTQHQPSQFLVELQADHGVEIVRTEGEPAEPCPVCGQGVLVERVNRTTKEIFYSCSRFPRCPPTKED</sequence>
<dbReference type="InterPro" id="IPR014017">
    <property type="entry name" value="DNA_helicase_UvrD-like_C"/>
</dbReference>
<proteinExistence type="predicted"/>
<evidence type="ECO:0000256" key="10">
    <source>
        <dbReference type="SAM" id="MobiDB-lite"/>
    </source>
</evidence>
<reference evidence="12 13" key="1">
    <citation type="submission" date="2019-03" db="EMBL/GenBank/DDBJ databases">
        <title>Luteimonas zhaokaii sp.nov., isolated from the rectal contents of Plateau pika in Yushu, Qinghai Province, China.</title>
        <authorList>
            <person name="Zhang G."/>
        </authorList>
    </citation>
    <scope>NUCLEOTIDE SEQUENCE [LARGE SCALE GENOMIC DNA]</scope>
    <source>
        <strain evidence="12 13">B9</strain>
    </source>
</reference>
<dbReference type="Proteomes" id="UP000294796">
    <property type="component" value="Unassembled WGS sequence"/>
</dbReference>
<dbReference type="GO" id="GO:0000725">
    <property type="term" value="P:recombinational repair"/>
    <property type="evidence" value="ECO:0007669"/>
    <property type="project" value="TreeGrafter"/>
</dbReference>